<dbReference type="Proteomes" id="UP000242444">
    <property type="component" value="Unassembled WGS sequence"/>
</dbReference>
<evidence type="ECO:0000256" key="5">
    <source>
        <dbReference type="ARBA" id="ARBA00022692"/>
    </source>
</evidence>
<dbReference type="AlphaFoldDB" id="A0A263D129"/>
<dbReference type="FunFam" id="1.10.3470.10:FF:000001">
    <property type="entry name" value="Vitamin B12 ABC transporter permease BtuC"/>
    <property type="match status" value="1"/>
</dbReference>
<feature type="transmembrane region" description="Helical" evidence="8">
    <location>
        <begin position="36"/>
        <end position="60"/>
    </location>
</feature>
<keyword evidence="10" id="KW-1185">Reference proteome</keyword>
<keyword evidence="3" id="KW-0813">Transport</keyword>
<feature type="transmembrane region" description="Helical" evidence="8">
    <location>
        <begin position="145"/>
        <end position="164"/>
    </location>
</feature>
<evidence type="ECO:0000313" key="9">
    <source>
        <dbReference type="EMBL" id="OZM71236.1"/>
    </source>
</evidence>
<keyword evidence="6 8" id="KW-1133">Transmembrane helix</keyword>
<dbReference type="GO" id="GO:0022857">
    <property type="term" value="F:transmembrane transporter activity"/>
    <property type="evidence" value="ECO:0007669"/>
    <property type="project" value="InterPro"/>
</dbReference>
<dbReference type="InterPro" id="IPR037294">
    <property type="entry name" value="ABC_BtuC-like"/>
</dbReference>
<dbReference type="OrthoDB" id="9782305at2"/>
<evidence type="ECO:0000256" key="4">
    <source>
        <dbReference type="ARBA" id="ARBA00022475"/>
    </source>
</evidence>
<keyword evidence="4" id="KW-1003">Cell membrane</keyword>
<evidence type="ECO:0000313" key="10">
    <source>
        <dbReference type="Proteomes" id="UP000242444"/>
    </source>
</evidence>
<evidence type="ECO:0000256" key="3">
    <source>
        <dbReference type="ARBA" id="ARBA00022448"/>
    </source>
</evidence>
<sequence length="360" mass="36992">MAEQGRPDRVISQALGRRGGREDALAHRRPRARRTLGPAVLLAALAAVVLASMALGAQALPFDQVWRVLWERDGSEASIIVWTQRWPRTIIGIVVGVSFGVAGALIQALTRNPLAEPGILGVNAGAGFAVTVGVGVFGLSGITGYVWFAFLGAAAATLLVYLVGSAGRGLVSPVTLVLAGVALGAVLNGFSTFLTLIDPETFRSIRNWGLGSIADTSLDDTGAVLPFLTVGLVLAVLIAGPLNAIALGDDLAASLGTKVIRTRVLGVIALTLLAGGATALTGGIGFVGLVVPHVVRWFTGPDQRWIIVCSGLAAPVLVLAADVLGRVIARPGEIEVGILTAVIGAPVLIALVRSRKVSEL</sequence>
<feature type="transmembrane region" description="Helical" evidence="8">
    <location>
        <begin position="336"/>
        <end position="354"/>
    </location>
</feature>
<name>A0A263D129_9PSEU</name>
<dbReference type="SUPFAM" id="SSF81345">
    <property type="entry name" value="ABC transporter involved in vitamin B12 uptake, BtuC"/>
    <property type="match status" value="1"/>
</dbReference>
<keyword evidence="7 8" id="KW-0472">Membrane</keyword>
<dbReference type="InParanoid" id="A0A263D129"/>
<evidence type="ECO:0000256" key="1">
    <source>
        <dbReference type="ARBA" id="ARBA00004651"/>
    </source>
</evidence>
<accession>A0A263D129</accession>
<evidence type="ECO:0000256" key="7">
    <source>
        <dbReference type="ARBA" id="ARBA00023136"/>
    </source>
</evidence>
<organism evidence="9 10">
    <name type="scientific">Amycolatopsis antarctica</name>
    <dbReference type="NCBI Taxonomy" id="1854586"/>
    <lineage>
        <taxon>Bacteria</taxon>
        <taxon>Bacillati</taxon>
        <taxon>Actinomycetota</taxon>
        <taxon>Actinomycetes</taxon>
        <taxon>Pseudonocardiales</taxon>
        <taxon>Pseudonocardiaceae</taxon>
        <taxon>Amycolatopsis</taxon>
    </lineage>
</organism>
<keyword evidence="5 8" id="KW-0812">Transmembrane</keyword>
<evidence type="ECO:0000256" key="6">
    <source>
        <dbReference type="ARBA" id="ARBA00022989"/>
    </source>
</evidence>
<feature type="transmembrane region" description="Helical" evidence="8">
    <location>
        <begin position="176"/>
        <end position="197"/>
    </location>
</feature>
<dbReference type="GO" id="GO:0005886">
    <property type="term" value="C:plasma membrane"/>
    <property type="evidence" value="ECO:0007669"/>
    <property type="project" value="UniProtKB-SubCell"/>
</dbReference>
<proteinExistence type="inferred from homology"/>
<comment type="subcellular location">
    <subcellularLocation>
        <location evidence="1">Cell membrane</location>
        <topology evidence="1">Multi-pass membrane protein</topology>
    </subcellularLocation>
</comment>
<dbReference type="Gene3D" id="1.10.3470.10">
    <property type="entry name" value="ABC transporter involved in vitamin B12 uptake, BtuC"/>
    <property type="match status" value="1"/>
</dbReference>
<feature type="transmembrane region" description="Helical" evidence="8">
    <location>
        <begin position="224"/>
        <end position="246"/>
    </location>
</feature>
<comment type="caution">
    <text evidence="9">The sequence shown here is derived from an EMBL/GenBank/DDBJ whole genome shotgun (WGS) entry which is preliminary data.</text>
</comment>
<protein>
    <submittedName>
        <fullName evidence="9">Iron ABC transporter permease</fullName>
    </submittedName>
</protein>
<dbReference type="PANTHER" id="PTHR30472">
    <property type="entry name" value="FERRIC ENTEROBACTIN TRANSPORT SYSTEM PERMEASE PROTEIN"/>
    <property type="match status" value="1"/>
</dbReference>
<dbReference type="Pfam" id="PF01032">
    <property type="entry name" value="FecCD"/>
    <property type="match status" value="1"/>
</dbReference>
<feature type="transmembrane region" description="Helical" evidence="8">
    <location>
        <begin position="303"/>
        <end position="324"/>
    </location>
</feature>
<feature type="transmembrane region" description="Helical" evidence="8">
    <location>
        <begin position="267"/>
        <end position="291"/>
    </location>
</feature>
<evidence type="ECO:0000256" key="2">
    <source>
        <dbReference type="ARBA" id="ARBA00007935"/>
    </source>
</evidence>
<gene>
    <name evidence="9" type="ORF">CFN78_20765</name>
</gene>
<feature type="transmembrane region" description="Helical" evidence="8">
    <location>
        <begin position="118"/>
        <end position="139"/>
    </location>
</feature>
<reference evidence="9 10" key="1">
    <citation type="submission" date="2017-07" db="EMBL/GenBank/DDBJ databases">
        <title>Amycolatopsis antarcticus sp. nov., isolated from the surface of an Antarcticus brown macroalga.</title>
        <authorList>
            <person name="Wang J."/>
            <person name="Leiva S."/>
            <person name="Huang J."/>
            <person name="Huang Y."/>
        </authorList>
    </citation>
    <scope>NUCLEOTIDE SEQUENCE [LARGE SCALE GENOMIC DNA]</scope>
    <source>
        <strain evidence="9 10">AU-G6</strain>
    </source>
</reference>
<dbReference type="InterPro" id="IPR000522">
    <property type="entry name" value="ABC_transptr_permease_BtuC"/>
</dbReference>
<feature type="transmembrane region" description="Helical" evidence="8">
    <location>
        <begin position="86"/>
        <end position="106"/>
    </location>
</feature>
<evidence type="ECO:0000256" key="8">
    <source>
        <dbReference type="SAM" id="Phobius"/>
    </source>
</evidence>
<dbReference type="PANTHER" id="PTHR30472:SF1">
    <property type="entry name" value="FE(3+) DICITRATE TRANSPORT SYSTEM PERMEASE PROTEIN FECC-RELATED"/>
    <property type="match status" value="1"/>
</dbReference>
<dbReference type="GO" id="GO:0033214">
    <property type="term" value="P:siderophore-iron import into cell"/>
    <property type="evidence" value="ECO:0007669"/>
    <property type="project" value="TreeGrafter"/>
</dbReference>
<dbReference type="EMBL" id="NKYE01000014">
    <property type="protein sequence ID" value="OZM71236.1"/>
    <property type="molecule type" value="Genomic_DNA"/>
</dbReference>
<dbReference type="CDD" id="cd06550">
    <property type="entry name" value="TM_ABC_iron-siderophores_like"/>
    <property type="match status" value="1"/>
</dbReference>
<comment type="similarity">
    <text evidence="2">Belongs to the binding-protein-dependent transport system permease family. FecCD subfamily.</text>
</comment>